<dbReference type="NCBIfam" id="NF005146">
    <property type="entry name" value="PRK06606.1"/>
    <property type="match status" value="1"/>
</dbReference>
<dbReference type="UniPathway" id="UPA00048">
    <property type="reaction ID" value="UER00073"/>
</dbReference>
<dbReference type="AlphaFoldDB" id="A0A7C4FGN8"/>
<dbReference type="InterPro" id="IPR043131">
    <property type="entry name" value="BCAT-like_N"/>
</dbReference>
<dbReference type="Gene3D" id="3.30.470.10">
    <property type="match status" value="1"/>
</dbReference>
<reference evidence="17" key="1">
    <citation type="journal article" date="2020" name="mSystems">
        <title>Genome- and Community-Level Interaction Insights into Carbon Utilization and Element Cycling Functions of Hydrothermarchaeota in Hydrothermal Sediment.</title>
        <authorList>
            <person name="Zhou Z."/>
            <person name="Liu Y."/>
            <person name="Xu W."/>
            <person name="Pan J."/>
            <person name="Luo Z.H."/>
            <person name="Li M."/>
        </authorList>
    </citation>
    <scope>NUCLEOTIDE SEQUENCE [LARGE SCALE GENOMIC DNA]</scope>
    <source>
        <strain evidence="17">SpSt-732</strain>
    </source>
</reference>
<evidence type="ECO:0000313" key="17">
    <source>
        <dbReference type="EMBL" id="HGI86988.1"/>
    </source>
</evidence>
<dbReference type="InterPro" id="IPR005785">
    <property type="entry name" value="B_amino_transI"/>
</dbReference>
<evidence type="ECO:0000256" key="16">
    <source>
        <dbReference type="RuleBase" id="RU364094"/>
    </source>
</evidence>
<dbReference type="FunFam" id="3.20.10.10:FF:000002">
    <property type="entry name" value="D-alanine aminotransferase"/>
    <property type="match status" value="1"/>
</dbReference>
<dbReference type="EC" id="2.6.1.42" evidence="16"/>
<evidence type="ECO:0000256" key="11">
    <source>
        <dbReference type="ARBA" id="ARBA00023304"/>
    </source>
</evidence>
<dbReference type="InterPro" id="IPR043132">
    <property type="entry name" value="BCAT-like_C"/>
</dbReference>
<protein>
    <recommendedName>
        <fullName evidence="16">Branched-chain-amino-acid aminotransferase</fullName>
        <shortName evidence="16">BCAT</shortName>
        <ecNumber evidence="16">2.6.1.42</ecNumber>
    </recommendedName>
</protein>
<keyword evidence="9 16" id="KW-0808">Transferase</keyword>
<comment type="function">
    <text evidence="2 16">Acts on leucine, isoleucine and valine.</text>
</comment>
<keyword evidence="8 16" id="KW-0028">Amino-acid biosynthesis</keyword>
<name>A0A7C4FGN8_9CREN</name>
<comment type="caution">
    <text evidence="17">The sequence shown here is derived from an EMBL/GenBank/DDBJ whole genome shotgun (WGS) entry which is preliminary data.</text>
</comment>
<evidence type="ECO:0000256" key="14">
    <source>
        <dbReference type="ARBA" id="ARBA00049229"/>
    </source>
</evidence>
<dbReference type="GO" id="GO:0009097">
    <property type="term" value="P:isoleucine biosynthetic process"/>
    <property type="evidence" value="ECO:0007669"/>
    <property type="project" value="UniProtKB-UniPathway"/>
</dbReference>
<evidence type="ECO:0000256" key="4">
    <source>
        <dbReference type="ARBA" id="ARBA00004931"/>
    </source>
</evidence>
<evidence type="ECO:0000256" key="9">
    <source>
        <dbReference type="ARBA" id="ARBA00022679"/>
    </source>
</evidence>
<dbReference type="InterPro" id="IPR018300">
    <property type="entry name" value="Aminotrans_IV_CS"/>
</dbReference>
<comment type="similarity">
    <text evidence="6 15">Belongs to the class-IV pyridoxal-phosphate-dependent aminotransferase family.</text>
</comment>
<keyword evidence="11 16" id="KW-0100">Branched-chain amino acid biosynthesis</keyword>
<dbReference type="PANTHER" id="PTHR42743">
    <property type="entry name" value="AMINO-ACID AMINOTRANSFERASE"/>
    <property type="match status" value="1"/>
</dbReference>
<comment type="pathway">
    <text evidence="4 16">Amino-acid biosynthesis; L-valine biosynthesis; L-valine from pyruvate: step 4/4.</text>
</comment>
<evidence type="ECO:0000256" key="12">
    <source>
        <dbReference type="ARBA" id="ARBA00048212"/>
    </source>
</evidence>
<evidence type="ECO:0000256" key="3">
    <source>
        <dbReference type="ARBA" id="ARBA00004824"/>
    </source>
</evidence>
<comment type="pathway">
    <text evidence="3 16">Amino-acid biosynthesis; L-isoleucine biosynthesis; L-isoleucine from 2-oxobutanoate: step 4/4.</text>
</comment>
<sequence>MSAEVTWPRYVWLNGKIVDWDGAKVHVFVHGLHYGTGVFEGIRGYYSNGGIKIFRLRDHILRLFRSAKIIHMEMPYTVEELVEATISLVSVNRFSRDIYVRPIAFRGLGSFGLRAKNPVDVAIIAVEFGKYLKKSGVRCTISSWRKPSADSFPIYAKVTGMYLLYHLASLEAAMNGYDEAILLDTEGFIAEGSGENIFIVKNRTLITPPVYDAILEGITRDTVIKLATEMLGLRVEERRIRREELYTADEVFFTGTAAEVTPVIEVDGRVIGGGQVGEVTSKIIELYSKAVLGEIDKYKHWVTYVKTSEEG</sequence>
<dbReference type="InterPro" id="IPR036038">
    <property type="entry name" value="Aminotransferase-like"/>
</dbReference>
<comment type="cofactor">
    <cofactor evidence="1 16">
        <name>pyridoxal 5'-phosphate</name>
        <dbReference type="ChEBI" id="CHEBI:597326"/>
    </cofactor>
</comment>
<dbReference type="InterPro" id="IPR001544">
    <property type="entry name" value="Aminotrans_IV"/>
</dbReference>
<comment type="catalytic activity">
    <reaction evidence="14 16">
        <text>L-leucine + 2-oxoglutarate = 4-methyl-2-oxopentanoate + L-glutamate</text>
        <dbReference type="Rhea" id="RHEA:18321"/>
        <dbReference type="ChEBI" id="CHEBI:16810"/>
        <dbReference type="ChEBI" id="CHEBI:17865"/>
        <dbReference type="ChEBI" id="CHEBI:29985"/>
        <dbReference type="ChEBI" id="CHEBI:57427"/>
        <dbReference type="EC" id="2.6.1.42"/>
    </reaction>
</comment>
<dbReference type="Gene3D" id="3.20.10.10">
    <property type="entry name" value="D-amino Acid Aminotransferase, subunit A, domain 2"/>
    <property type="match status" value="1"/>
</dbReference>
<comment type="catalytic activity">
    <reaction evidence="12 16">
        <text>L-valine + 2-oxoglutarate = 3-methyl-2-oxobutanoate + L-glutamate</text>
        <dbReference type="Rhea" id="RHEA:24813"/>
        <dbReference type="ChEBI" id="CHEBI:11851"/>
        <dbReference type="ChEBI" id="CHEBI:16810"/>
        <dbReference type="ChEBI" id="CHEBI:29985"/>
        <dbReference type="ChEBI" id="CHEBI:57762"/>
        <dbReference type="EC" id="2.6.1.42"/>
    </reaction>
</comment>
<dbReference type="InterPro" id="IPR050571">
    <property type="entry name" value="Class-IV_PLP-Dep_Aminotrnsfr"/>
</dbReference>
<dbReference type="GO" id="GO:0009099">
    <property type="term" value="P:L-valine biosynthetic process"/>
    <property type="evidence" value="ECO:0007669"/>
    <property type="project" value="UniProtKB-UniPathway"/>
</dbReference>
<evidence type="ECO:0000256" key="8">
    <source>
        <dbReference type="ARBA" id="ARBA00022605"/>
    </source>
</evidence>
<dbReference type="NCBIfam" id="TIGR01122">
    <property type="entry name" value="ilvE_I"/>
    <property type="match status" value="1"/>
</dbReference>
<evidence type="ECO:0000256" key="15">
    <source>
        <dbReference type="RuleBase" id="RU004106"/>
    </source>
</evidence>
<gene>
    <name evidence="16" type="primary">ilvE</name>
    <name evidence="17" type="ORF">ENV14_01110</name>
</gene>
<dbReference type="UniPathway" id="UPA00047">
    <property type="reaction ID" value="UER00058"/>
</dbReference>
<proteinExistence type="inferred from homology"/>
<evidence type="ECO:0000256" key="5">
    <source>
        <dbReference type="ARBA" id="ARBA00005072"/>
    </source>
</evidence>
<evidence type="ECO:0000256" key="13">
    <source>
        <dbReference type="ARBA" id="ARBA00048798"/>
    </source>
</evidence>
<dbReference type="UniPathway" id="UPA00049">
    <property type="reaction ID" value="UER00062"/>
</dbReference>
<dbReference type="Pfam" id="PF01063">
    <property type="entry name" value="Aminotran_4"/>
    <property type="match status" value="1"/>
</dbReference>
<evidence type="ECO:0000256" key="1">
    <source>
        <dbReference type="ARBA" id="ARBA00001933"/>
    </source>
</evidence>
<dbReference type="PROSITE" id="PS00770">
    <property type="entry name" value="AA_TRANSFER_CLASS_4"/>
    <property type="match status" value="1"/>
</dbReference>
<dbReference type="SUPFAM" id="SSF56752">
    <property type="entry name" value="D-aminoacid aminotransferase-like PLP-dependent enzymes"/>
    <property type="match status" value="1"/>
</dbReference>
<evidence type="ECO:0000256" key="10">
    <source>
        <dbReference type="ARBA" id="ARBA00022898"/>
    </source>
</evidence>
<accession>A0A7C4FGN8</accession>
<evidence type="ECO:0000256" key="2">
    <source>
        <dbReference type="ARBA" id="ARBA00003109"/>
    </source>
</evidence>
<dbReference type="GO" id="GO:0009098">
    <property type="term" value="P:L-leucine biosynthetic process"/>
    <property type="evidence" value="ECO:0007669"/>
    <property type="project" value="UniProtKB-UniPathway"/>
</dbReference>
<organism evidence="17">
    <name type="scientific">Ignisphaera aggregans</name>
    <dbReference type="NCBI Taxonomy" id="334771"/>
    <lineage>
        <taxon>Archaea</taxon>
        <taxon>Thermoproteota</taxon>
        <taxon>Thermoprotei</taxon>
        <taxon>Desulfurococcales</taxon>
        <taxon>Desulfurococcaceae</taxon>
        <taxon>Ignisphaera</taxon>
    </lineage>
</organism>
<comment type="catalytic activity">
    <reaction evidence="13 16">
        <text>L-isoleucine + 2-oxoglutarate = (S)-3-methyl-2-oxopentanoate + L-glutamate</text>
        <dbReference type="Rhea" id="RHEA:24801"/>
        <dbReference type="ChEBI" id="CHEBI:16810"/>
        <dbReference type="ChEBI" id="CHEBI:29985"/>
        <dbReference type="ChEBI" id="CHEBI:35146"/>
        <dbReference type="ChEBI" id="CHEBI:58045"/>
        <dbReference type="EC" id="2.6.1.42"/>
    </reaction>
</comment>
<dbReference type="EMBL" id="DTFF01000011">
    <property type="protein sequence ID" value="HGI86988.1"/>
    <property type="molecule type" value="Genomic_DNA"/>
</dbReference>
<keyword evidence="10 16" id="KW-0663">Pyridoxal phosphate</keyword>
<keyword evidence="7 16" id="KW-0032">Aminotransferase</keyword>
<dbReference type="PANTHER" id="PTHR42743:SF11">
    <property type="entry name" value="AMINODEOXYCHORISMATE LYASE"/>
    <property type="match status" value="1"/>
</dbReference>
<dbReference type="GO" id="GO:0004084">
    <property type="term" value="F:branched-chain-amino-acid transaminase activity"/>
    <property type="evidence" value="ECO:0007669"/>
    <property type="project" value="UniProtKB-EC"/>
</dbReference>
<comment type="pathway">
    <text evidence="5 16">Amino-acid biosynthesis; L-leucine biosynthesis; L-leucine from 3-methyl-2-oxobutanoate: step 4/4.</text>
</comment>
<evidence type="ECO:0000256" key="6">
    <source>
        <dbReference type="ARBA" id="ARBA00009320"/>
    </source>
</evidence>
<evidence type="ECO:0000256" key="7">
    <source>
        <dbReference type="ARBA" id="ARBA00022576"/>
    </source>
</evidence>